<dbReference type="NCBIfam" id="NF002049">
    <property type="entry name" value="PRK00881.1"/>
    <property type="match status" value="1"/>
</dbReference>
<comment type="pathway">
    <text evidence="1 8">Purine metabolism; IMP biosynthesis via de novo pathway; IMP from 5-formamido-1-(5-phospho-D-ribosyl)imidazole-4-carboxamide: step 1/1.</text>
</comment>
<dbReference type="GO" id="GO:0006189">
    <property type="term" value="P:'de novo' IMP biosynthetic process"/>
    <property type="evidence" value="ECO:0007669"/>
    <property type="project" value="UniProtKB-UniRule"/>
</dbReference>
<dbReference type="Pfam" id="PF01808">
    <property type="entry name" value="AICARFT_IMPCHas"/>
    <property type="match status" value="1"/>
</dbReference>
<evidence type="ECO:0000313" key="11">
    <source>
        <dbReference type="Proteomes" id="UP000242972"/>
    </source>
</evidence>
<dbReference type="InterPro" id="IPR016193">
    <property type="entry name" value="Cytidine_deaminase-like"/>
</dbReference>
<dbReference type="InterPro" id="IPR002695">
    <property type="entry name" value="PurH-like"/>
</dbReference>
<dbReference type="PIRSF" id="PIRSF000414">
    <property type="entry name" value="AICARFT_IMPCHas"/>
    <property type="match status" value="1"/>
</dbReference>
<evidence type="ECO:0000256" key="7">
    <source>
        <dbReference type="ARBA" id="ARBA00023268"/>
    </source>
</evidence>
<comment type="domain">
    <text evidence="8">The IMP cyclohydrolase activity resides in the N-terminal region.</text>
</comment>
<keyword evidence="6 8" id="KW-0378">Hydrolase</keyword>
<comment type="similarity">
    <text evidence="3 8">Belongs to the PurH family.</text>
</comment>
<keyword evidence="7 8" id="KW-0511">Multifunctional enzyme</keyword>
<dbReference type="InterPro" id="IPR036914">
    <property type="entry name" value="MGS-like_dom_sf"/>
</dbReference>
<dbReference type="HAMAP" id="MF_00139">
    <property type="entry name" value="PurH"/>
    <property type="match status" value="1"/>
</dbReference>
<evidence type="ECO:0000256" key="6">
    <source>
        <dbReference type="ARBA" id="ARBA00022801"/>
    </source>
</evidence>
<evidence type="ECO:0000256" key="1">
    <source>
        <dbReference type="ARBA" id="ARBA00004844"/>
    </source>
</evidence>
<comment type="pathway">
    <text evidence="2 8">Purine metabolism; IMP biosynthesis via de novo pathway; 5-formamido-1-(5-phospho-D-ribosyl)imidazole-4-carboxamide from 5-amino-1-(5-phospho-D-ribosyl)imidazole-4-carboxamide (10-formyl THF route): step 1/1.</text>
</comment>
<evidence type="ECO:0000256" key="2">
    <source>
        <dbReference type="ARBA" id="ARBA00004954"/>
    </source>
</evidence>
<proteinExistence type="inferred from homology"/>
<dbReference type="EC" id="3.5.4.10" evidence="8"/>
<dbReference type="Pfam" id="PF02142">
    <property type="entry name" value="MGS"/>
    <property type="match status" value="1"/>
</dbReference>
<dbReference type="Proteomes" id="UP000242972">
    <property type="component" value="Unassembled WGS sequence"/>
</dbReference>
<dbReference type="EMBL" id="PXYW01000025">
    <property type="protein sequence ID" value="PSR33167.1"/>
    <property type="molecule type" value="Genomic_DNA"/>
</dbReference>
<evidence type="ECO:0000259" key="9">
    <source>
        <dbReference type="PROSITE" id="PS51855"/>
    </source>
</evidence>
<dbReference type="GO" id="GO:0004643">
    <property type="term" value="F:phosphoribosylaminoimidazolecarboxamide formyltransferase activity"/>
    <property type="evidence" value="ECO:0007669"/>
    <property type="project" value="UniProtKB-UniRule"/>
</dbReference>
<organism evidence="10 11">
    <name type="scientific">Sulfobacillus benefaciens</name>
    <dbReference type="NCBI Taxonomy" id="453960"/>
    <lineage>
        <taxon>Bacteria</taxon>
        <taxon>Bacillati</taxon>
        <taxon>Bacillota</taxon>
        <taxon>Clostridia</taxon>
        <taxon>Eubacteriales</taxon>
        <taxon>Clostridiales Family XVII. Incertae Sedis</taxon>
        <taxon>Sulfobacillus</taxon>
    </lineage>
</organism>
<evidence type="ECO:0000256" key="8">
    <source>
        <dbReference type="HAMAP-Rule" id="MF_00139"/>
    </source>
</evidence>
<dbReference type="PANTHER" id="PTHR11692">
    <property type="entry name" value="BIFUNCTIONAL PURINE BIOSYNTHESIS PROTEIN PURH"/>
    <property type="match status" value="1"/>
</dbReference>
<dbReference type="EC" id="2.1.2.3" evidence="8"/>
<dbReference type="SUPFAM" id="SSF53927">
    <property type="entry name" value="Cytidine deaminase-like"/>
    <property type="match status" value="1"/>
</dbReference>
<dbReference type="SUPFAM" id="SSF52335">
    <property type="entry name" value="Methylglyoxal synthase-like"/>
    <property type="match status" value="1"/>
</dbReference>
<accession>A0A2T2XFB1</accession>
<dbReference type="SMART" id="SM00851">
    <property type="entry name" value="MGS"/>
    <property type="match status" value="1"/>
</dbReference>
<dbReference type="SMART" id="SM00798">
    <property type="entry name" value="AICARFT_IMPCHas"/>
    <property type="match status" value="1"/>
</dbReference>
<keyword evidence="4 8" id="KW-0808">Transferase</keyword>
<dbReference type="PANTHER" id="PTHR11692:SF0">
    <property type="entry name" value="BIFUNCTIONAL PURINE BIOSYNTHESIS PROTEIN ATIC"/>
    <property type="match status" value="1"/>
</dbReference>
<gene>
    <name evidence="8" type="primary">purH</name>
    <name evidence="10" type="ORF">C7B46_10935</name>
</gene>
<sequence>MDRWALFSVSDKTGSVELARWFLGQGIGILASGGTYRFLEDNGVEATSLESITGFDQVLGGRVKTLHPAIYAGLLSRRTKEDQEDVTRIGAPDIVAVVVNLYPFRSKALQKVQDFSLLVEEIDIGGVSLIRAAAKNYAHVMVLIDPEQYPSITTKEWDGFGISERRQLAVTAFRHAAAYDAAIAQVLGEHKDTLDPDWVAAGIVQQELRYGENPHQSASFYHMEPHSGFAGAHQYQGKELSYNNLADADAAWGLVQSLSDPAAVVVKHQNPAAAAVAHSVEKAFDLAYQADPISIFGGIVAFNTVVTKTVAEKLKDVFLEVVLAPRYDSEALEILSRKKNLRVLKMPQQSFKPWDVRMIDGGLLVQTIDREIITLSDWQQVAGPETDLKAWERDARLAWSTVRWAKSNAIVVARDGVTHGIGSGQTNRIDAAKQAIARAGEACQGAVLASDAFFPFGDVMAEAGKAKVKVVIQPGGSQRDQESIDAANQLGIALFFTKERHFRH</sequence>
<dbReference type="FunFam" id="3.40.50.1380:FF:000001">
    <property type="entry name" value="Bifunctional purine biosynthesis protein PurH"/>
    <property type="match status" value="1"/>
</dbReference>
<protein>
    <recommendedName>
        <fullName evidence="8">Bifunctional purine biosynthesis protein PurH</fullName>
    </recommendedName>
    <domain>
        <recommendedName>
            <fullName evidence="8">Phosphoribosylaminoimidazolecarboxamide formyltransferase</fullName>
            <ecNumber evidence="8">2.1.2.3</ecNumber>
        </recommendedName>
        <alternativeName>
            <fullName evidence="8">AICAR transformylase</fullName>
        </alternativeName>
    </domain>
    <domain>
        <recommendedName>
            <fullName evidence="8">IMP cyclohydrolase</fullName>
            <ecNumber evidence="8">3.5.4.10</ecNumber>
        </recommendedName>
        <alternativeName>
            <fullName evidence="8">ATIC</fullName>
        </alternativeName>
        <alternativeName>
            <fullName evidence="8">IMP synthase</fullName>
        </alternativeName>
        <alternativeName>
            <fullName evidence="8">Inosinicase</fullName>
        </alternativeName>
    </domain>
</protein>
<dbReference type="UniPathway" id="UPA00074">
    <property type="reaction ID" value="UER00133"/>
</dbReference>
<evidence type="ECO:0000256" key="4">
    <source>
        <dbReference type="ARBA" id="ARBA00022679"/>
    </source>
</evidence>
<dbReference type="Gene3D" id="3.40.50.1380">
    <property type="entry name" value="Methylglyoxal synthase-like domain"/>
    <property type="match status" value="1"/>
</dbReference>
<reference evidence="10 11" key="1">
    <citation type="journal article" date="2014" name="BMC Genomics">
        <title>Comparison of environmental and isolate Sulfobacillus genomes reveals diverse carbon, sulfur, nitrogen, and hydrogen metabolisms.</title>
        <authorList>
            <person name="Justice N.B."/>
            <person name="Norman A."/>
            <person name="Brown C.T."/>
            <person name="Singh A."/>
            <person name="Thomas B.C."/>
            <person name="Banfield J.F."/>
        </authorList>
    </citation>
    <scope>NUCLEOTIDE SEQUENCE [LARGE SCALE GENOMIC DNA]</scope>
    <source>
        <strain evidence="10">AMDSBA4</strain>
    </source>
</reference>
<dbReference type="CDD" id="cd01421">
    <property type="entry name" value="IMPCH"/>
    <property type="match status" value="1"/>
</dbReference>
<dbReference type="AlphaFoldDB" id="A0A2T2XFB1"/>
<name>A0A2T2XFB1_9FIRM</name>
<comment type="catalytic activity">
    <reaction evidence="8">
        <text>(6R)-10-formyltetrahydrofolate + 5-amino-1-(5-phospho-beta-D-ribosyl)imidazole-4-carboxamide = 5-formamido-1-(5-phospho-D-ribosyl)imidazole-4-carboxamide + (6S)-5,6,7,8-tetrahydrofolate</text>
        <dbReference type="Rhea" id="RHEA:22192"/>
        <dbReference type="ChEBI" id="CHEBI:57453"/>
        <dbReference type="ChEBI" id="CHEBI:58467"/>
        <dbReference type="ChEBI" id="CHEBI:58475"/>
        <dbReference type="ChEBI" id="CHEBI:195366"/>
        <dbReference type="EC" id="2.1.2.3"/>
    </reaction>
</comment>
<comment type="catalytic activity">
    <reaction evidence="8">
        <text>IMP + H2O = 5-formamido-1-(5-phospho-D-ribosyl)imidazole-4-carboxamide</text>
        <dbReference type="Rhea" id="RHEA:18445"/>
        <dbReference type="ChEBI" id="CHEBI:15377"/>
        <dbReference type="ChEBI" id="CHEBI:58053"/>
        <dbReference type="ChEBI" id="CHEBI:58467"/>
        <dbReference type="EC" id="3.5.4.10"/>
    </reaction>
</comment>
<feature type="domain" description="MGS-like" evidence="9">
    <location>
        <begin position="1"/>
        <end position="144"/>
    </location>
</feature>
<dbReference type="PROSITE" id="PS51855">
    <property type="entry name" value="MGS"/>
    <property type="match status" value="1"/>
</dbReference>
<dbReference type="GO" id="GO:0005829">
    <property type="term" value="C:cytosol"/>
    <property type="evidence" value="ECO:0007669"/>
    <property type="project" value="TreeGrafter"/>
</dbReference>
<keyword evidence="5 8" id="KW-0658">Purine biosynthesis</keyword>
<evidence type="ECO:0000256" key="5">
    <source>
        <dbReference type="ARBA" id="ARBA00022755"/>
    </source>
</evidence>
<evidence type="ECO:0000313" key="10">
    <source>
        <dbReference type="EMBL" id="PSR33167.1"/>
    </source>
</evidence>
<comment type="caution">
    <text evidence="10">The sequence shown here is derived from an EMBL/GenBank/DDBJ whole genome shotgun (WGS) entry which is preliminary data.</text>
</comment>
<dbReference type="InterPro" id="IPR011607">
    <property type="entry name" value="MGS-like_dom"/>
</dbReference>
<dbReference type="GO" id="GO:0003937">
    <property type="term" value="F:IMP cyclohydrolase activity"/>
    <property type="evidence" value="ECO:0007669"/>
    <property type="project" value="UniProtKB-UniRule"/>
</dbReference>
<dbReference type="InterPro" id="IPR024051">
    <property type="entry name" value="AICAR_Tfase_dup_dom_sf"/>
</dbReference>
<evidence type="ECO:0000256" key="3">
    <source>
        <dbReference type="ARBA" id="ARBA00007667"/>
    </source>
</evidence>
<dbReference type="Gene3D" id="3.40.140.20">
    <property type="match status" value="2"/>
</dbReference>